<dbReference type="SUPFAM" id="SSF56349">
    <property type="entry name" value="DNA breaking-rejoining enzymes"/>
    <property type="match status" value="1"/>
</dbReference>
<dbReference type="RefSeq" id="WP_142547087.1">
    <property type="nucleotide sequence ID" value="NZ_SADY01000027.1"/>
</dbReference>
<dbReference type="Proteomes" id="UP000316208">
    <property type="component" value="Unassembled WGS sequence"/>
</dbReference>
<keyword evidence="3" id="KW-0233">DNA recombination</keyword>
<comment type="caution">
    <text evidence="5">The sequence shown here is derived from an EMBL/GenBank/DDBJ whole genome shotgun (WGS) entry which is preliminary data.</text>
</comment>
<dbReference type="PANTHER" id="PTHR30349:SF41">
    <property type="entry name" value="INTEGRASE_RECOMBINASE PROTEIN MJ0367-RELATED"/>
    <property type="match status" value="1"/>
</dbReference>
<dbReference type="Gene3D" id="1.10.443.10">
    <property type="entry name" value="Intergrase catalytic core"/>
    <property type="match status" value="1"/>
</dbReference>
<evidence type="ECO:0000256" key="2">
    <source>
        <dbReference type="ARBA" id="ARBA00023125"/>
    </source>
</evidence>
<accession>A0ABY3AGN4</accession>
<reference evidence="5 6" key="1">
    <citation type="submission" date="2018-03" db="EMBL/GenBank/DDBJ databases">
        <title>Aerobic endospore-forming bacteria genome sequencing and assembly.</title>
        <authorList>
            <person name="Cavalcante D.A."/>
            <person name="Driks A."/>
            <person name="Putonti C."/>
            <person name="De-Souza M.T."/>
        </authorList>
    </citation>
    <scope>NUCLEOTIDE SEQUENCE [LARGE SCALE GENOMIC DNA]</scope>
    <source>
        <strain evidence="5 6">SDF0028</strain>
    </source>
</reference>
<dbReference type="PANTHER" id="PTHR30349">
    <property type="entry name" value="PHAGE INTEGRASE-RELATED"/>
    <property type="match status" value="1"/>
</dbReference>
<comment type="similarity">
    <text evidence="1">Belongs to the 'phage' integrase family.</text>
</comment>
<keyword evidence="6" id="KW-1185">Reference proteome</keyword>
<evidence type="ECO:0000256" key="3">
    <source>
        <dbReference type="ARBA" id="ARBA00023172"/>
    </source>
</evidence>
<keyword evidence="2" id="KW-0238">DNA-binding</keyword>
<proteinExistence type="inferred from homology"/>
<dbReference type="Pfam" id="PF00589">
    <property type="entry name" value="Phage_integrase"/>
    <property type="match status" value="1"/>
</dbReference>
<name>A0ABY3AGN4_PAEPP</name>
<organism evidence="5 6">
    <name type="scientific">Paenibacillus popilliae</name>
    <name type="common">Bacillus popilliae</name>
    <dbReference type="NCBI Taxonomy" id="78057"/>
    <lineage>
        <taxon>Bacteria</taxon>
        <taxon>Bacillati</taxon>
        <taxon>Bacillota</taxon>
        <taxon>Bacilli</taxon>
        <taxon>Bacillales</taxon>
        <taxon>Paenibacillaceae</taxon>
        <taxon>Paenibacillus</taxon>
    </lineage>
</organism>
<protein>
    <recommendedName>
        <fullName evidence="4">Tyr recombinase domain-containing protein</fullName>
    </recommendedName>
</protein>
<dbReference type="InterPro" id="IPR011010">
    <property type="entry name" value="DNA_brk_join_enz"/>
</dbReference>
<gene>
    <name evidence="5" type="ORF">C7Y44_28615</name>
</gene>
<dbReference type="InterPro" id="IPR050090">
    <property type="entry name" value="Tyrosine_recombinase_XerCD"/>
</dbReference>
<dbReference type="InterPro" id="IPR013762">
    <property type="entry name" value="Integrase-like_cat_sf"/>
</dbReference>
<evidence type="ECO:0000313" key="6">
    <source>
        <dbReference type="Proteomes" id="UP000316208"/>
    </source>
</evidence>
<dbReference type="InterPro" id="IPR002104">
    <property type="entry name" value="Integrase_catalytic"/>
</dbReference>
<dbReference type="EMBL" id="SADY01000027">
    <property type="protein sequence ID" value="TQR39910.1"/>
    <property type="molecule type" value="Genomic_DNA"/>
</dbReference>
<evidence type="ECO:0000256" key="1">
    <source>
        <dbReference type="ARBA" id="ARBA00008857"/>
    </source>
</evidence>
<feature type="domain" description="Tyr recombinase" evidence="4">
    <location>
        <begin position="1"/>
        <end position="83"/>
    </location>
</feature>
<dbReference type="PROSITE" id="PS51898">
    <property type="entry name" value="TYR_RECOMBINASE"/>
    <property type="match status" value="1"/>
</dbReference>
<evidence type="ECO:0000313" key="5">
    <source>
        <dbReference type="EMBL" id="TQR39910.1"/>
    </source>
</evidence>
<evidence type="ECO:0000259" key="4">
    <source>
        <dbReference type="PROSITE" id="PS51898"/>
    </source>
</evidence>
<sequence>MINCHLDGEPIRPSQLRHDYEKIINKSGLPFIRFHDLRHSLATNLWELGFDLKDIQEILGHSSVAITGEIYTHMRYEKKKNHG</sequence>